<dbReference type="EMBL" id="BSYR01000002">
    <property type="protein sequence ID" value="GMI63974.1"/>
    <property type="molecule type" value="Genomic_DNA"/>
</dbReference>
<dbReference type="Pfam" id="PF00078">
    <property type="entry name" value="RVT_1"/>
    <property type="match status" value="1"/>
</dbReference>
<proteinExistence type="predicted"/>
<dbReference type="OrthoDB" id="1430937at2759"/>
<evidence type="ECO:0000313" key="2">
    <source>
        <dbReference type="EMBL" id="GMI63974.1"/>
    </source>
</evidence>
<dbReference type="PROSITE" id="PS50878">
    <property type="entry name" value="RT_POL"/>
    <property type="match status" value="1"/>
</dbReference>
<evidence type="ECO:0000313" key="3">
    <source>
        <dbReference type="Proteomes" id="UP001165190"/>
    </source>
</evidence>
<comment type="caution">
    <text evidence="2">The sequence shown here is derived from an EMBL/GenBank/DDBJ whole genome shotgun (WGS) entry which is preliminary data.</text>
</comment>
<dbReference type="AlphaFoldDB" id="A0A9W7GS98"/>
<name>A0A9W7GS98_HIBTR</name>
<reference evidence="2" key="1">
    <citation type="submission" date="2023-05" db="EMBL/GenBank/DDBJ databases">
        <title>Genome and transcriptome analyses reveal genes involved in the formation of fine ridges on petal epidermal cells in Hibiscus trionum.</title>
        <authorList>
            <person name="Koshimizu S."/>
            <person name="Masuda S."/>
            <person name="Ishii T."/>
            <person name="Shirasu K."/>
            <person name="Hoshino A."/>
            <person name="Arita M."/>
        </authorList>
    </citation>
    <scope>NUCLEOTIDE SEQUENCE</scope>
    <source>
        <strain evidence="2">Hamamatsu line</strain>
    </source>
</reference>
<protein>
    <recommendedName>
        <fullName evidence="1">Reverse transcriptase domain-containing protein</fullName>
    </recommendedName>
</protein>
<dbReference type="PANTHER" id="PTHR33116">
    <property type="entry name" value="REVERSE TRANSCRIPTASE ZINC-BINDING DOMAIN-CONTAINING PROTEIN-RELATED-RELATED"/>
    <property type="match status" value="1"/>
</dbReference>
<gene>
    <name evidence="2" type="ORF">HRI_000066700</name>
</gene>
<evidence type="ECO:0000259" key="1">
    <source>
        <dbReference type="PROSITE" id="PS50878"/>
    </source>
</evidence>
<dbReference type="PANTHER" id="PTHR33116:SF75">
    <property type="entry name" value="RIBONUCLEASE H PROTEIN"/>
    <property type="match status" value="1"/>
</dbReference>
<sequence length="172" mass="19055">MGFGAKWKKWLKKCISFASISVLINGSTTNSFKISKGLRQGCPLSPLLFNVVAEGLSSLLNKAVSSGYFTRVRIGDNDMLISHLQFADDLIVFRGESETEIKNLVRILRGFEIASGLKLNLKKSKIIGINVDHSVVEKWASTIHYKIETLPCKYLGLPLGNTSNLKTLWSPI</sequence>
<dbReference type="InterPro" id="IPR000477">
    <property type="entry name" value="RT_dom"/>
</dbReference>
<organism evidence="2 3">
    <name type="scientific">Hibiscus trionum</name>
    <name type="common">Flower of an hour</name>
    <dbReference type="NCBI Taxonomy" id="183268"/>
    <lineage>
        <taxon>Eukaryota</taxon>
        <taxon>Viridiplantae</taxon>
        <taxon>Streptophyta</taxon>
        <taxon>Embryophyta</taxon>
        <taxon>Tracheophyta</taxon>
        <taxon>Spermatophyta</taxon>
        <taxon>Magnoliopsida</taxon>
        <taxon>eudicotyledons</taxon>
        <taxon>Gunneridae</taxon>
        <taxon>Pentapetalae</taxon>
        <taxon>rosids</taxon>
        <taxon>malvids</taxon>
        <taxon>Malvales</taxon>
        <taxon>Malvaceae</taxon>
        <taxon>Malvoideae</taxon>
        <taxon>Hibiscus</taxon>
    </lineage>
</organism>
<accession>A0A9W7GS98</accession>
<feature type="domain" description="Reverse transcriptase" evidence="1">
    <location>
        <begin position="1"/>
        <end position="159"/>
    </location>
</feature>
<dbReference type="SUPFAM" id="SSF56672">
    <property type="entry name" value="DNA/RNA polymerases"/>
    <property type="match status" value="1"/>
</dbReference>
<dbReference type="InterPro" id="IPR043502">
    <property type="entry name" value="DNA/RNA_pol_sf"/>
</dbReference>
<dbReference type="Proteomes" id="UP001165190">
    <property type="component" value="Unassembled WGS sequence"/>
</dbReference>
<keyword evidence="3" id="KW-1185">Reference proteome</keyword>